<reference evidence="1 2" key="1">
    <citation type="submission" date="2019-03" db="EMBL/GenBank/DDBJ databases">
        <title>Genomic Encyclopedia of Type Strains, Phase IV (KMG-IV): sequencing the most valuable type-strain genomes for metagenomic binning, comparative biology and taxonomic classification.</title>
        <authorList>
            <person name="Goeker M."/>
        </authorList>
    </citation>
    <scope>NUCLEOTIDE SEQUENCE [LARGE SCALE GENOMIC DNA]</scope>
    <source>
        <strain evidence="1 2">DSM 103792</strain>
    </source>
</reference>
<comment type="caution">
    <text evidence="1">The sequence shown here is derived from an EMBL/GenBank/DDBJ whole genome shotgun (WGS) entry which is preliminary data.</text>
</comment>
<dbReference type="Proteomes" id="UP000295375">
    <property type="component" value="Unassembled WGS sequence"/>
</dbReference>
<gene>
    <name evidence="1" type="ORF">EV696_1117</name>
</gene>
<accession>A0A4R6UNA1</accession>
<organism evidence="1 2">
    <name type="scientific">Permianibacter aggregans</name>
    <dbReference type="NCBI Taxonomy" id="1510150"/>
    <lineage>
        <taxon>Bacteria</taxon>
        <taxon>Pseudomonadati</taxon>
        <taxon>Pseudomonadota</taxon>
        <taxon>Gammaproteobacteria</taxon>
        <taxon>Pseudomonadales</taxon>
        <taxon>Pseudomonadaceae</taxon>
        <taxon>Permianibacter</taxon>
    </lineage>
</organism>
<name>A0A4R6UNA1_9GAMM</name>
<evidence type="ECO:0000313" key="2">
    <source>
        <dbReference type="Proteomes" id="UP000295375"/>
    </source>
</evidence>
<keyword evidence="2" id="KW-1185">Reference proteome</keyword>
<sequence>MNNIWQLDNPEWVKRRKAMWLATKDYHGWGVTRAELNARKAFFLTGAVAGLEGADEEERLWTYIGEDWGRFTLLPRCDISVYSELLDSILEAENYNRLTILYRFVAQRVGEIHEAQQWFGSEFGYMDGMEREFFRYVLPEKFDNEKHQKEIEENFANSRTYLTPLQAFDLMVEDGFGFLTHSSANPHHPIQDFVDYWVSAMPYFSFSDKPLMVNDGYVRKTKSAEQAAKAFCQVVRFFEDPRDYAGDNTLARDFRDKIFEQLEQGTGCKELDEIWQWTASKEGNQLARGLGSDFPEARLLFKLDAKPRIIRDLQKFFYLHSNSDSEFAPERIRVVEISEYINYRLRALLGYVKAGEHSNPHIPAYHYKFRLPQSLLFSDENDLIIDVELLWLIPKDLAQNYSELVPKMALFRSLARYKKTLVRNVLQGMKLRKLFWRLHSEHNLPLSTIGCGSAQIEWPDNTVNIVHGSELYSSVGFESAMIMVGDEKKTCIESADAKSWFYEFPEYKGDHPLVDLDAFIKEVLSP</sequence>
<proteinExistence type="predicted"/>
<evidence type="ECO:0000313" key="1">
    <source>
        <dbReference type="EMBL" id="TDQ47079.1"/>
    </source>
</evidence>
<dbReference type="EMBL" id="SNYM01000011">
    <property type="protein sequence ID" value="TDQ47079.1"/>
    <property type="molecule type" value="Genomic_DNA"/>
</dbReference>
<dbReference type="RefSeq" id="WP_133591243.1">
    <property type="nucleotide sequence ID" value="NZ_CP037953.1"/>
</dbReference>
<protein>
    <submittedName>
        <fullName evidence="1">Uncharacterized protein</fullName>
    </submittedName>
</protein>
<dbReference type="AlphaFoldDB" id="A0A4R6UNA1"/>